<dbReference type="InterPro" id="IPR047863">
    <property type="entry name" value="Ribosomal_uS8_CS"/>
</dbReference>
<evidence type="ECO:0000256" key="6">
    <source>
        <dbReference type="HAMAP-Rule" id="MF_01302"/>
    </source>
</evidence>
<keyword evidence="6" id="KW-0694">RNA-binding</keyword>
<keyword evidence="2 6" id="KW-0689">Ribosomal protein</keyword>
<evidence type="ECO:0000256" key="5">
    <source>
        <dbReference type="ARBA" id="ARBA00046740"/>
    </source>
</evidence>
<accession>A0A6B3LDE5</accession>
<dbReference type="PANTHER" id="PTHR11758">
    <property type="entry name" value="40S RIBOSOMAL PROTEIN S15A"/>
    <property type="match status" value="1"/>
</dbReference>
<dbReference type="Gene3D" id="3.30.1490.10">
    <property type="match status" value="1"/>
</dbReference>
<dbReference type="SUPFAM" id="SSF56047">
    <property type="entry name" value="Ribosomal protein S8"/>
    <property type="match status" value="1"/>
</dbReference>
<comment type="similarity">
    <text evidence="1 6 7">Belongs to the universal ribosomal protein uS8 family.</text>
</comment>
<keyword evidence="6" id="KW-0699">rRNA-binding</keyword>
<dbReference type="GO" id="GO:0019843">
    <property type="term" value="F:rRNA binding"/>
    <property type="evidence" value="ECO:0007669"/>
    <property type="project" value="UniProtKB-UniRule"/>
</dbReference>
<protein>
    <recommendedName>
        <fullName evidence="4 6">Small ribosomal subunit protein uS8</fullName>
    </recommendedName>
</protein>
<dbReference type="GO" id="GO:0005737">
    <property type="term" value="C:cytoplasm"/>
    <property type="evidence" value="ECO:0007669"/>
    <property type="project" value="UniProtKB-ARBA"/>
</dbReference>
<dbReference type="Pfam" id="PF00410">
    <property type="entry name" value="Ribosomal_S8"/>
    <property type="match status" value="1"/>
</dbReference>
<dbReference type="PROSITE" id="PS00053">
    <property type="entry name" value="RIBOSOMAL_S8"/>
    <property type="match status" value="1"/>
</dbReference>
<evidence type="ECO:0000256" key="1">
    <source>
        <dbReference type="ARBA" id="ARBA00006471"/>
    </source>
</evidence>
<dbReference type="FunFam" id="3.30.1490.10:FF:000001">
    <property type="entry name" value="30S ribosomal protein S8"/>
    <property type="match status" value="1"/>
</dbReference>
<name>A0A6B3LDE5_9BACT</name>
<comment type="function">
    <text evidence="6">One of the primary rRNA binding proteins, it binds directly to 16S rRNA central domain where it helps coordinate assembly of the platform of the 30S subunit.</text>
</comment>
<reference evidence="8 9" key="1">
    <citation type="submission" date="2020-12" db="EMBL/GenBank/DDBJ databases">
        <title>Sulforoseuscoccus oceanibium gen. nov., sp. nov., a representative of the phylum Verrucomicrobia with special cytoplasmic membrane, and proposal of Sulforoseuscoccusaceae fam. nov.</title>
        <authorList>
            <person name="Xi F."/>
        </authorList>
    </citation>
    <scope>NUCLEOTIDE SEQUENCE [LARGE SCALE GENOMIC DNA]</scope>
    <source>
        <strain evidence="8 9">T37</strain>
    </source>
</reference>
<dbReference type="GO" id="GO:0003735">
    <property type="term" value="F:structural constituent of ribosome"/>
    <property type="evidence" value="ECO:0007669"/>
    <property type="project" value="InterPro"/>
</dbReference>
<evidence type="ECO:0000313" key="9">
    <source>
        <dbReference type="Proteomes" id="UP000475117"/>
    </source>
</evidence>
<evidence type="ECO:0000313" key="8">
    <source>
        <dbReference type="EMBL" id="QQL45834.1"/>
    </source>
</evidence>
<dbReference type="GO" id="GO:1990904">
    <property type="term" value="C:ribonucleoprotein complex"/>
    <property type="evidence" value="ECO:0007669"/>
    <property type="project" value="UniProtKB-KW"/>
</dbReference>
<keyword evidence="9" id="KW-1185">Reference proteome</keyword>
<evidence type="ECO:0000256" key="3">
    <source>
        <dbReference type="ARBA" id="ARBA00023274"/>
    </source>
</evidence>
<dbReference type="Gene3D" id="3.30.1370.30">
    <property type="match status" value="1"/>
</dbReference>
<comment type="subunit">
    <text evidence="5 6">Part of the 30S ribosomal subunit. Contacts proteins S5 and S12.</text>
</comment>
<dbReference type="InterPro" id="IPR000630">
    <property type="entry name" value="Ribosomal_uS8"/>
</dbReference>
<dbReference type="EMBL" id="CP066776">
    <property type="protein sequence ID" value="QQL45834.1"/>
    <property type="molecule type" value="Genomic_DNA"/>
</dbReference>
<dbReference type="InterPro" id="IPR035987">
    <property type="entry name" value="Ribosomal_uS8_sf"/>
</dbReference>
<dbReference type="KEGG" id="soa:G3M56_004415"/>
<dbReference type="AlphaFoldDB" id="A0A6B3LDE5"/>
<dbReference type="GO" id="GO:0005840">
    <property type="term" value="C:ribosome"/>
    <property type="evidence" value="ECO:0007669"/>
    <property type="project" value="UniProtKB-KW"/>
</dbReference>
<gene>
    <name evidence="6 8" type="primary">rpsH</name>
    <name evidence="8" type="ORF">G3M56_004415</name>
</gene>
<dbReference type="RefSeq" id="WP_164364533.1">
    <property type="nucleotide sequence ID" value="NZ_CP066776.1"/>
</dbReference>
<dbReference type="NCBIfam" id="NF001109">
    <property type="entry name" value="PRK00136.1"/>
    <property type="match status" value="1"/>
</dbReference>
<evidence type="ECO:0000256" key="2">
    <source>
        <dbReference type="ARBA" id="ARBA00022980"/>
    </source>
</evidence>
<keyword evidence="3 6" id="KW-0687">Ribonucleoprotein</keyword>
<evidence type="ECO:0000256" key="4">
    <source>
        <dbReference type="ARBA" id="ARBA00035258"/>
    </source>
</evidence>
<sequence length="132" mass="14517">MSVLTDPIADFLIRLKNASRAGLSEFTAPYSKIKAEIARILQEEGYVWKYEVINDGKFPEIKVTVKFIDGVPALTDLKRVSKPGRRNYVPAGEIPTVRRGLGISILSTSRGIMTGAKARKTNVGGELLAIVW</sequence>
<proteinExistence type="inferred from homology"/>
<dbReference type="Proteomes" id="UP000475117">
    <property type="component" value="Chromosome"/>
</dbReference>
<dbReference type="HAMAP" id="MF_01302_B">
    <property type="entry name" value="Ribosomal_uS8_B"/>
    <property type="match status" value="1"/>
</dbReference>
<evidence type="ECO:0000256" key="7">
    <source>
        <dbReference type="RuleBase" id="RU003660"/>
    </source>
</evidence>
<dbReference type="GO" id="GO:0006412">
    <property type="term" value="P:translation"/>
    <property type="evidence" value="ECO:0007669"/>
    <property type="project" value="UniProtKB-UniRule"/>
</dbReference>
<organism evidence="8 9">
    <name type="scientific">Sulfuriroseicoccus oceanibius</name>
    <dbReference type="NCBI Taxonomy" id="2707525"/>
    <lineage>
        <taxon>Bacteria</taxon>
        <taxon>Pseudomonadati</taxon>
        <taxon>Verrucomicrobiota</taxon>
        <taxon>Verrucomicrobiia</taxon>
        <taxon>Verrucomicrobiales</taxon>
        <taxon>Verrucomicrobiaceae</taxon>
        <taxon>Sulfuriroseicoccus</taxon>
    </lineage>
</organism>